<dbReference type="Gene3D" id="3.30.70.100">
    <property type="match status" value="1"/>
</dbReference>
<dbReference type="RefSeq" id="WP_183940740.1">
    <property type="nucleotide sequence ID" value="NZ_BAABBG010000023.1"/>
</dbReference>
<dbReference type="InterPro" id="IPR010753">
    <property type="entry name" value="DUF1330"/>
</dbReference>
<evidence type="ECO:0000259" key="1">
    <source>
        <dbReference type="Pfam" id="PF07045"/>
    </source>
</evidence>
<dbReference type="SUPFAM" id="SSF54909">
    <property type="entry name" value="Dimeric alpha+beta barrel"/>
    <property type="match status" value="1"/>
</dbReference>
<dbReference type="AlphaFoldDB" id="A0A840B0S2"/>
<proteinExistence type="predicted"/>
<dbReference type="Proteomes" id="UP000581447">
    <property type="component" value="Unassembled WGS sequence"/>
</dbReference>
<comment type="caution">
    <text evidence="2">The sequence shown here is derived from an EMBL/GenBank/DDBJ whole genome shotgun (WGS) entry which is preliminary data.</text>
</comment>
<dbReference type="PANTHER" id="PTHR41521:SF4">
    <property type="entry name" value="BLR0684 PROTEIN"/>
    <property type="match status" value="1"/>
</dbReference>
<dbReference type="PANTHER" id="PTHR41521">
    <property type="match status" value="1"/>
</dbReference>
<dbReference type="EMBL" id="JACIEA010000001">
    <property type="protein sequence ID" value="MBB3942826.1"/>
    <property type="molecule type" value="Genomic_DNA"/>
</dbReference>
<evidence type="ECO:0000313" key="3">
    <source>
        <dbReference type="Proteomes" id="UP000581447"/>
    </source>
</evidence>
<accession>A0A840B0S2</accession>
<dbReference type="InterPro" id="IPR011008">
    <property type="entry name" value="Dimeric_a/b-barrel"/>
</dbReference>
<gene>
    <name evidence="2" type="ORF">GGR91_001048</name>
</gene>
<keyword evidence="3" id="KW-1185">Reference proteome</keyword>
<name>A0A840B0S2_9SPHN</name>
<feature type="domain" description="DUF1330" evidence="1">
    <location>
        <begin position="14"/>
        <end position="106"/>
    </location>
</feature>
<reference evidence="2 3" key="1">
    <citation type="submission" date="2020-08" db="EMBL/GenBank/DDBJ databases">
        <title>Genomic Encyclopedia of Type Strains, Phase IV (KMG-IV): sequencing the most valuable type-strain genomes for metagenomic binning, comparative biology and taxonomic classification.</title>
        <authorList>
            <person name="Goeker M."/>
        </authorList>
    </citation>
    <scope>NUCLEOTIDE SEQUENCE [LARGE SCALE GENOMIC DNA]</scope>
    <source>
        <strain evidence="2 3">DSM 29050</strain>
    </source>
</reference>
<evidence type="ECO:0000313" key="2">
    <source>
        <dbReference type="EMBL" id="MBB3942826.1"/>
    </source>
</evidence>
<sequence length="109" mass="11854">MPHSAATNDSPVAKAYVIAEVEVRDAAAYEDYKSAVVPIVAQFGGRYIVRGGQIESVEGSDPSGRMVVIEFPNFTAAQAFLRSEEYRPVADIRHKTAISRIMIVEGTLP</sequence>
<protein>
    <submittedName>
        <fullName evidence="2">Uncharacterized protein (DUF1330 family)</fullName>
    </submittedName>
</protein>
<organism evidence="2 3">
    <name type="scientific">Sphingorhabdus rigui</name>
    <dbReference type="NCBI Taxonomy" id="1282858"/>
    <lineage>
        <taxon>Bacteria</taxon>
        <taxon>Pseudomonadati</taxon>
        <taxon>Pseudomonadota</taxon>
        <taxon>Alphaproteobacteria</taxon>
        <taxon>Sphingomonadales</taxon>
        <taxon>Sphingomonadaceae</taxon>
        <taxon>Sphingorhabdus</taxon>
    </lineage>
</organism>
<dbReference type="Pfam" id="PF07045">
    <property type="entry name" value="DUF1330"/>
    <property type="match status" value="1"/>
</dbReference>